<dbReference type="EMBL" id="JAENGP010000004">
    <property type="protein sequence ID" value="MBK1780489.1"/>
    <property type="molecule type" value="Genomic_DNA"/>
</dbReference>
<keyword evidence="7" id="KW-1185">Reference proteome</keyword>
<dbReference type="HAMAP" id="MF_01632">
    <property type="entry name" value="UbiC"/>
    <property type="match status" value="1"/>
</dbReference>
<gene>
    <name evidence="5" type="primary">ubiC</name>
    <name evidence="6" type="ORF">JHL22_04600</name>
</gene>
<sequence length="194" mass="21978">MNTYTDTPNWLIASPPKLNRIQKQWLFRPGALTSGLRQLGNVEIKILKECIQSLPFDEAGTCRQYTSSPVWVREILMSINGIPAVAARSLTPLKASHGVWQGIRKLRTRPLADILYNDRAITRSNFECGLVKRTMPIYHTLAQVLRPVPIKPTLARRSTFWKDGQPLLVTECFLPAFWNEIIPAASQNKKQNVA</sequence>
<reference evidence="6 7" key="1">
    <citation type="submission" date="2020-12" db="EMBL/GenBank/DDBJ databases">
        <authorList>
            <person name="Lu T."/>
            <person name="Wang Q."/>
            <person name="Han X."/>
        </authorList>
    </citation>
    <scope>NUCLEOTIDE SEQUENCE [LARGE SCALE GENOMIC DNA]</scope>
    <source>
        <strain evidence="6 7">WQ 585</strain>
    </source>
</reference>
<organism evidence="6 7">
    <name type="scientific">Advenella mandrilli</name>
    <dbReference type="NCBI Taxonomy" id="2800330"/>
    <lineage>
        <taxon>Bacteria</taxon>
        <taxon>Pseudomonadati</taxon>
        <taxon>Pseudomonadota</taxon>
        <taxon>Betaproteobacteria</taxon>
        <taxon>Burkholderiales</taxon>
        <taxon>Alcaligenaceae</taxon>
    </lineage>
</organism>
<feature type="binding site" evidence="5">
    <location>
        <position position="73"/>
    </location>
    <ligand>
        <name>substrate</name>
    </ligand>
</feature>
<proteinExistence type="inferred from homology"/>
<evidence type="ECO:0000313" key="6">
    <source>
        <dbReference type="EMBL" id="MBK1780489.1"/>
    </source>
</evidence>
<comment type="caution">
    <text evidence="6">The sequence shown here is derived from an EMBL/GenBank/DDBJ whole genome shotgun (WGS) entry which is preliminary data.</text>
</comment>
<keyword evidence="1 5" id="KW-0963">Cytoplasm</keyword>
<comment type="pathway">
    <text evidence="5">Cofactor biosynthesis; ubiquinone biosynthesis.</text>
</comment>
<dbReference type="SUPFAM" id="SSF64288">
    <property type="entry name" value="Chorismate lyase-like"/>
    <property type="match status" value="1"/>
</dbReference>
<comment type="subcellular location">
    <subcellularLocation>
        <location evidence="5">Cytoplasm</location>
    </subcellularLocation>
</comment>
<dbReference type="GO" id="GO:0016829">
    <property type="term" value="F:lyase activity"/>
    <property type="evidence" value="ECO:0007669"/>
    <property type="project" value="UniProtKB-KW"/>
</dbReference>
<evidence type="ECO:0000256" key="4">
    <source>
        <dbReference type="ARBA" id="ARBA00023317"/>
    </source>
</evidence>
<comment type="catalytic activity">
    <reaction evidence="5">
        <text>chorismate = 4-hydroxybenzoate + pyruvate</text>
        <dbReference type="Rhea" id="RHEA:16505"/>
        <dbReference type="ChEBI" id="CHEBI:15361"/>
        <dbReference type="ChEBI" id="CHEBI:17879"/>
        <dbReference type="ChEBI" id="CHEBI:29748"/>
        <dbReference type="EC" id="4.1.3.40"/>
    </reaction>
</comment>
<dbReference type="PANTHER" id="PTHR38683:SF1">
    <property type="entry name" value="CHORISMATE PYRUVATE-LYASE"/>
    <property type="match status" value="1"/>
</dbReference>
<keyword evidence="4 5" id="KW-0670">Pyruvate</keyword>
<dbReference type="PANTHER" id="PTHR38683">
    <property type="entry name" value="CHORISMATE PYRUVATE-LYASE"/>
    <property type="match status" value="1"/>
</dbReference>
<dbReference type="RefSeq" id="WP_200234414.1">
    <property type="nucleotide sequence ID" value="NZ_JAENGP010000004.1"/>
</dbReference>
<evidence type="ECO:0000256" key="1">
    <source>
        <dbReference type="ARBA" id="ARBA00022490"/>
    </source>
</evidence>
<comment type="caution">
    <text evidence="5">Lacks conserved residue(s) required for the propagation of feature annotation.</text>
</comment>
<keyword evidence="2 5" id="KW-0831">Ubiquinone biosynthesis</keyword>
<dbReference type="EC" id="4.1.3.40" evidence="5"/>
<feature type="binding site" evidence="5">
    <location>
        <position position="111"/>
    </location>
    <ligand>
        <name>substrate</name>
    </ligand>
</feature>
<evidence type="ECO:0000313" key="7">
    <source>
        <dbReference type="Proteomes" id="UP000635316"/>
    </source>
</evidence>
<accession>A0ABS1EAE8</accession>
<dbReference type="InterPro" id="IPR028978">
    <property type="entry name" value="Chorismate_lyase_/UTRA_dom_sf"/>
</dbReference>
<evidence type="ECO:0000256" key="5">
    <source>
        <dbReference type="HAMAP-Rule" id="MF_01632"/>
    </source>
</evidence>
<dbReference type="Pfam" id="PF04345">
    <property type="entry name" value="Chor_lyase"/>
    <property type="match status" value="1"/>
</dbReference>
<comment type="similarity">
    <text evidence="5">Belongs to the UbiC family.</text>
</comment>
<feature type="binding site" evidence="5">
    <location>
        <position position="171"/>
    </location>
    <ligand>
        <name>substrate</name>
    </ligand>
</feature>
<evidence type="ECO:0000256" key="2">
    <source>
        <dbReference type="ARBA" id="ARBA00022688"/>
    </source>
</evidence>
<comment type="function">
    <text evidence="5">Removes the pyruvyl group from chorismate, with concomitant aromatization of the ring, to provide 4-hydroxybenzoate (4HB) for the ubiquinone pathway.</text>
</comment>
<protein>
    <recommendedName>
        <fullName evidence="5">Probable chorismate pyruvate-lyase</fullName>
        <shortName evidence="5">CL</shortName>
        <shortName evidence="5">CPL</shortName>
        <ecNumber evidence="5">4.1.3.40</ecNumber>
    </recommendedName>
</protein>
<dbReference type="Proteomes" id="UP000635316">
    <property type="component" value="Unassembled WGS sequence"/>
</dbReference>
<dbReference type="InterPro" id="IPR007440">
    <property type="entry name" value="Chorismate--pyruvate_lyase"/>
</dbReference>
<name>A0ABS1EAE8_9BURK</name>
<evidence type="ECO:0000256" key="3">
    <source>
        <dbReference type="ARBA" id="ARBA00023239"/>
    </source>
</evidence>
<dbReference type="Gene3D" id="3.40.1410.10">
    <property type="entry name" value="Chorismate lyase-like"/>
    <property type="match status" value="1"/>
</dbReference>
<keyword evidence="3 5" id="KW-0456">Lyase</keyword>